<keyword evidence="6 7" id="KW-0694">RNA-binding</keyword>
<dbReference type="InterPro" id="IPR011530">
    <property type="entry name" value="rRNA_adenine_dimethylase"/>
</dbReference>
<dbReference type="InterPro" id="IPR029063">
    <property type="entry name" value="SAM-dependent_MTases_sf"/>
</dbReference>
<evidence type="ECO:0000256" key="1">
    <source>
        <dbReference type="ARBA" id="ARBA00022490"/>
    </source>
</evidence>
<feature type="binding site" evidence="7 8">
    <location>
        <position position="10"/>
    </location>
    <ligand>
        <name>S-adenosyl-L-methionine</name>
        <dbReference type="ChEBI" id="CHEBI:59789"/>
    </ligand>
</feature>
<feature type="binding site" evidence="7 8">
    <location>
        <position position="99"/>
    </location>
    <ligand>
        <name>S-adenosyl-L-methionine</name>
        <dbReference type="ChEBI" id="CHEBI:59789"/>
    </ligand>
</feature>
<comment type="subcellular location">
    <subcellularLocation>
        <location evidence="7">Cytoplasm</location>
    </subcellularLocation>
</comment>
<name>A0A520S3K3_9GAMM</name>
<dbReference type="InterPro" id="IPR001737">
    <property type="entry name" value="KsgA/Erm"/>
</dbReference>
<dbReference type="SMART" id="SM00650">
    <property type="entry name" value="rADc"/>
    <property type="match status" value="1"/>
</dbReference>
<feature type="binding site" evidence="7 8">
    <location>
        <position position="81"/>
    </location>
    <ligand>
        <name>S-adenosyl-L-methionine</name>
        <dbReference type="ChEBI" id="CHEBI:59789"/>
    </ligand>
</feature>
<dbReference type="GO" id="GO:0052908">
    <property type="term" value="F:16S rRNA (adenine(1518)-N(6)/adenine(1519)-N(6))-dimethyltransferase activity"/>
    <property type="evidence" value="ECO:0007669"/>
    <property type="project" value="UniProtKB-EC"/>
</dbReference>
<evidence type="ECO:0000313" key="10">
    <source>
        <dbReference type="EMBL" id="RZO77062.1"/>
    </source>
</evidence>
<feature type="domain" description="Ribosomal RNA adenine methylase transferase N-terminal" evidence="9">
    <location>
        <begin position="17"/>
        <end position="184"/>
    </location>
</feature>
<comment type="function">
    <text evidence="7">Specifically dimethylates two adjacent adenosines (A1518 and A1519) in the loop of a conserved hairpin near the 3'-end of 16S rRNA in the 30S particle. May play a critical role in biogenesis of 30S subunits.</text>
</comment>
<evidence type="ECO:0000256" key="3">
    <source>
        <dbReference type="ARBA" id="ARBA00022603"/>
    </source>
</evidence>
<dbReference type="EMBL" id="SHAG01000005">
    <property type="protein sequence ID" value="RZO77062.1"/>
    <property type="molecule type" value="Genomic_DNA"/>
</dbReference>
<keyword evidence="2 7" id="KW-0698">rRNA processing</keyword>
<dbReference type="PANTHER" id="PTHR11727">
    <property type="entry name" value="DIMETHYLADENOSINE TRANSFERASE"/>
    <property type="match status" value="1"/>
</dbReference>
<keyword evidence="1 7" id="KW-0963">Cytoplasm</keyword>
<gene>
    <name evidence="7 10" type="primary">rsmA</name>
    <name evidence="7" type="synonym">ksgA</name>
    <name evidence="10" type="ORF">EVA68_02290</name>
</gene>
<evidence type="ECO:0000259" key="9">
    <source>
        <dbReference type="SMART" id="SM00650"/>
    </source>
</evidence>
<evidence type="ECO:0000256" key="8">
    <source>
        <dbReference type="PROSITE-ProRule" id="PRU01026"/>
    </source>
</evidence>
<evidence type="ECO:0000256" key="2">
    <source>
        <dbReference type="ARBA" id="ARBA00022552"/>
    </source>
</evidence>
<evidence type="ECO:0000256" key="6">
    <source>
        <dbReference type="ARBA" id="ARBA00022884"/>
    </source>
</evidence>
<organism evidence="10 11">
    <name type="scientific">OM182 bacterium</name>
    <dbReference type="NCBI Taxonomy" id="2510334"/>
    <lineage>
        <taxon>Bacteria</taxon>
        <taxon>Pseudomonadati</taxon>
        <taxon>Pseudomonadota</taxon>
        <taxon>Gammaproteobacteria</taxon>
        <taxon>OMG group</taxon>
        <taxon>OM182 clade</taxon>
    </lineage>
</organism>
<keyword evidence="3 7" id="KW-0489">Methyltransferase</keyword>
<protein>
    <recommendedName>
        <fullName evidence="7">Ribosomal RNA small subunit methyltransferase A</fullName>
        <ecNumber evidence="7">2.1.1.182</ecNumber>
    </recommendedName>
    <alternativeName>
        <fullName evidence="7">16S rRNA (adenine(1518)-N(6)/adenine(1519)-N(6))-dimethyltransferase</fullName>
    </alternativeName>
    <alternativeName>
        <fullName evidence="7">16S rRNA dimethyladenosine transferase</fullName>
    </alternativeName>
    <alternativeName>
        <fullName evidence="7">16S rRNA dimethylase</fullName>
    </alternativeName>
    <alternativeName>
        <fullName evidence="7">S-adenosylmethionine-6-N', N'-adenosyl(rRNA) dimethyltransferase</fullName>
    </alternativeName>
</protein>
<dbReference type="InterPro" id="IPR023165">
    <property type="entry name" value="rRNA_Ade_diMease-like_C"/>
</dbReference>
<keyword evidence="4 7" id="KW-0808">Transferase</keyword>
<comment type="caution">
    <text evidence="10">The sequence shown here is derived from an EMBL/GenBank/DDBJ whole genome shotgun (WGS) entry which is preliminary data.</text>
</comment>
<dbReference type="HAMAP" id="MF_00607">
    <property type="entry name" value="16SrRNA_methyltr_A"/>
    <property type="match status" value="1"/>
</dbReference>
<feature type="binding site" evidence="7 8">
    <location>
        <position position="58"/>
    </location>
    <ligand>
        <name>S-adenosyl-L-methionine</name>
        <dbReference type="ChEBI" id="CHEBI:59789"/>
    </ligand>
</feature>
<dbReference type="EC" id="2.1.1.182" evidence="7"/>
<dbReference type="Gene3D" id="3.40.50.150">
    <property type="entry name" value="Vaccinia Virus protein VP39"/>
    <property type="match status" value="1"/>
</dbReference>
<comment type="catalytic activity">
    <reaction evidence="7">
        <text>adenosine(1518)/adenosine(1519) in 16S rRNA + 4 S-adenosyl-L-methionine = N(6)-dimethyladenosine(1518)/N(6)-dimethyladenosine(1519) in 16S rRNA + 4 S-adenosyl-L-homocysteine + 4 H(+)</text>
        <dbReference type="Rhea" id="RHEA:19609"/>
        <dbReference type="Rhea" id="RHEA-COMP:10232"/>
        <dbReference type="Rhea" id="RHEA-COMP:10233"/>
        <dbReference type="ChEBI" id="CHEBI:15378"/>
        <dbReference type="ChEBI" id="CHEBI:57856"/>
        <dbReference type="ChEBI" id="CHEBI:59789"/>
        <dbReference type="ChEBI" id="CHEBI:74411"/>
        <dbReference type="ChEBI" id="CHEBI:74493"/>
        <dbReference type="EC" id="2.1.1.182"/>
    </reaction>
</comment>
<proteinExistence type="inferred from homology"/>
<dbReference type="PROSITE" id="PS51689">
    <property type="entry name" value="SAM_RNA_A_N6_MT"/>
    <property type="match status" value="1"/>
</dbReference>
<dbReference type="Pfam" id="PF00398">
    <property type="entry name" value="RrnaAD"/>
    <property type="match status" value="1"/>
</dbReference>
<dbReference type="FunFam" id="1.10.8.100:FF:000001">
    <property type="entry name" value="Ribosomal RNA small subunit methyltransferase A"/>
    <property type="match status" value="1"/>
</dbReference>
<dbReference type="SUPFAM" id="SSF53335">
    <property type="entry name" value="S-adenosyl-L-methionine-dependent methyltransferases"/>
    <property type="match status" value="1"/>
</dbReference>
<dbReference type="PROSITE" id="PS01131">
    <property type="entry name" value="RRNA_A_DIMETH"/>
    <property type="match status" value="1"/>
</dbReference>
<reference evidence="10 11" key="1">
    <citation type="submission" date="2019-02" db="EMBL/GenBank/DDBJ databases">
        <title>Prokaryotic population dynamics and viral predation in marine succession experiment using metagenomics: the confinement effect.</title>
        <authorList>
            <person name="Haro-Moreno J.M."/>
            <person name="Rodriguez-Valera F."/>
            <person name="Lopez-Perez M."/>
        </authorList>
    </citation>
    <scope>NUCLEOTIDE SEQUENCE [LARGE SCALE GENOMIC DNA]</scope>
    <source>
        <strain evidence="10">MED-G157</strain>
    </source>
</reference>
<evidence type="ECO:0000313" key="11">
    <source>
        <dbReference type="Proteomes" id="UP000316199"/>
    </source>
</evidence>
<accession>A0A520S3K3</accession>
<dbReference type="NCBIfam" id="TIGR00755">
    <property type="entry name" value="ksgA"/>
    <property type="match status" value="1"/>
</dbReference>
<dbReference type="GO" id="GO:0005829">
    <property type="term" value="C:cytosol"/>
    <property type="evidence" value="ECO:0007669"/>
    <property type="project" value="TreeGrafter"/>
</dbReference>
<dbReference type="InterPro" id="IPR020598">
    <property type="entry name" value="rRNA_Ade_methylase_Trfase_N"/>
</dbReference>
<dbReference type="PANTHER" id="PTHR11727:SF7">
    <property type="entry name" value="DIMETHYLADENOSINE TRANSFERASE-RELATED"/>
    <property type="match status" value="1"/>
</dbReference>
<feature type="binding site" evidence="7 8">
    <location>
        <position position="37"/>
    </location>
    <ligand>
        <name>S-adenosyl-L-methionine</name>
        <dbReference type="ChEBI" id="CHEBI:59789"/>
    </ligand>
</feature>
<sequence length="255" mass="28717">MVARKRFGQHFLHDSSVIGRIIDLVHALPENNIIEIGPGRGAITDGLVNSGCNLRLVEIDRDLVLELKKKYGGKLEILTTDALKLNYGNFGNCLRVIGNLPYNISSPILFKLFGYVSHIEDMIFMLQKEVVDRICAPCGTKNYGRLSIMSQYYCTAEKMFDVAPEAFSPQPKVNSAVIKLIPHDNPDRSQSLICLKNIVTGAFSQRRKTIRNALKPWLNQEQLASIGIDTTLRPEELSLKDFIKCADLVWELQQK</sequence>
<evidence type="ECO:0000256" key="5">
    <source>
        <dbReference type="ARBA" id="ARBA00022691"/>
    </source>
</evidence>
<dbReference type="Gene3D" id="1.10.8.100">
    <property type="entry name" value="Ribosomal RNA adenine dimethylase-like, domain 2"/>
    <property type="match status" value="1"/>
</dbReference>
<evidence type="ECO:0000256" key="7">
    <source>
        <dbReference type="HAMAP-Rule" id="MF_00607"/>
    </source>
</evidence>
<dbReference type="GO" id="GO:0003723">
    <property type="term" value="F:RNA binding"/>
    <property type="evidence" value="ECO:0007669"/>
    <property type="project" value="UniProtKB-UniRule"/>
</dbReference>
<feature type="binding site" evidence="7 8">
    <location>
        <position position="12"/>
    </location>
    <ligand>
        <name>S-adenosyl-L-methionine</name>
        <dbReference type="ChEBI" id="CHEBI:59789"/>
    </ligand>
</feature>
<dbReference type="InterPro" id="IPR020596">
    <property type="entry name" value="rRNA_Ade_Mease_Trfase_CS"/>
</dbReference>
<comment type="similarity">
    <text evidence="7">Belongs to the class I-like SAM-binding methyltransferase superfamily. rRNA adenine N(6)-methyltransferase family. RsmA subfamily.</text>
</comment>
<keyword evidence="5 7" id="KW-0949">S-adenosyl-L-methionine</keyword>
<evidence type="ECO:0000256" key="4">
    <source>
        <dbReference type="ARBA" id="ARBA00022679"/>
    </source>
</evidence>
<dbReference type="AlphaFoldDB" id="A0A520S3K3"/>
<dbReference type="Proteomes" id="UP000316199">
    <property type="component" value="Unassembled WGS sequence"/>
</dbReference>